<evidence type="ECO:0008006" key="3">
    <source>
        <dbReference type="Google" id="ProtNLM"/>
    </source>
</evidence>
<sequence>CPYDVDLTSWSNGQVKMKLEMTAFAKLSVEYEFELTPLDVATTDILAAKIRDLQENVKALYVIRLNSPSCARKWMKSAETWVITS</sequence>
<feature type="non-terminal residue" evidence="1">
    <location>
        <position position="1"/>
    </location>
</feature>
<organism evidence="1 2">
    <name type="scientific">Aphanomyces astaci</name>
    <name type="common">Crayfish plague agent</name>
    <dbReference type="NCBI Taxonomy" id="112090"/>
    <lineage>
        <taxon>Eukaryota</taxon>
        <taxon>Sar</taxon>
        <taxon>Stramenopiles</taxon>
        <taxon>Oomycota</taxon>
        <taxon>Saprolegniomycetes</taxon>
        <taxon>Saprolegniales</taxon>
        <taxon>Verrucalvaceae</taxon>
        <taxon>Aphanomyces</taxon>
    </lineage>
</organism>
<name>A0A397BRB9_APHAT</name>
<dbReference type="AlphaFoldDB" id="A0A397BRB9"/>
<evidence type="ECO:0000313" key="1">
    <source>
        <dbReference type="EMBL" id="RHY24545.1"/>
    </source>
</evidence>
<protein>
    <recommendedName>
        <fullName evidence="3">GOLD domain-containing protein</fullName>
    </recommendedName>
</protein>
<evidence type="ECO:0000313" key="2">
    <source>
        <dbReference type="Proteomes" id="UP000265427"/>
    </source>
</evidence>
<proteinExistence type="predicted"/>
<comment type="caution">
    <text evidence="1">The sequence shown here is derived from an EMBL/GenBank/DDBJ whole genome shotgun (WGS) entry which is preliminary data.</text>
</comment>
<accession>A0A397BRB9</accession>
<dbReference type="EMBL" id="QUSZ01001835">
    <property type="protein sequence ID" value="RHY24545.1"/>
    <property type="molecule type" value="Genomic_DNA"/>
</dbReference>
<gene>
    <name evidence="1" type="ORF">DYB36_012237</name>
</gene>
<reference evidence="1 2" key="1">
    <citation type="submission" date="2018-08" db="EMBL/GenBank/DDBJ databases">
        <title>Aphanomyces genome sequencing and annotation.</title>
        <authorList>
            <person name="Minardi D."/>
            <person name="Oidtmann B."/>
            <person name="Van Der Giezen M."/>
            <person name="Studholme D.J."/>
        </authorList>
    </citation>
    <scope>NUCLEOTIDE SEQUENCE [LARGE SCALE GENOMIC DNA]</scope>
    <source>
        <strain evidence="1 2">Kv</strain>
    </source>
</reference>
<dbReference type="Proteomes" id="UP000265427">
    <property type="component" value="Unassembled WGS sequence"/>
</dbReference>